<dbReference type="EMBL" id="KQ964279">
    <property type="protein sequence ID" value="KXJ85545.1"/>
    <property type="molecule type" value="Genomic_DNA"/>
</dbReference>
<dbReference type="Proteomes" id="UP000070501">
    <property type="component" value="Unassembled WGS sequence"/>
</dbReference>
<reference evidence="4" key="1">
    <citation type="submission" date="2016-02" db="EMBL/GenBank/DDBJ databases">
        <title>Draft genome sequence of Microdochium bolleyi, a fungal endophyte of beachgrass.</title>
        <authorList>
            <consortium name="DOE Joint Genome Institute"/>
            <person name="David A.S."/>
            <person name="May G."/>
            <person name="Haridas S."/>
            <person name="Lim J."/>
            <person name="Wang M."/>
            <person name="Labutti K."/>
            <person name="Lipzen A."/>
            <person name="Barry K."/>
            <person name="Grigoriev I.V."/>
        </authorList>
    </citation>
    <scope>NUCLEOTIDE SEQUENCE [LARGE SCALE GENOMIC DNA]</scope>
    <source>
        <strain evidence="4">J235TASD1</strain>
    </source>
</reference>
<dbReference type="InterPro" id="IPR012664">
    <property type="entry name" value="CHP02452"/>
</dbReference>
<dbReference type="Pfam" id="PF10021">
    <property type="entry name" value="PARG_cat_microb"/>
    <property type="match status" value="1"/>
</dbReference>
<dbReference type="InterPro" id="IPR043472">
    <property type="entry name" value="Macro_dom-like"/>
</dbReference>
<proteinExistence type="predicted"/>
<dbReference type="Gene3D" id="3.40.220.10">
    <property type="entry name" value="Leucine Aminopeptidase, subunit E, domain 1"/>
    <property type="match status" value="1"/>
</dbReference>
<evidence type="ECO:0000313" key="4">
    <source>
        <dbReference type="Proteomes" id="UP000070501"/>
    </source>
</evidence>
<sequence>MLSNVLAKLRTHAAKPHIPPPRKSGDRKGRSLAAVAEETIQVLPGLLQGVPHLDAAASIKYELPELSALDSTECPHFEIKADRGESRKGTRISVVNSDTFDAALLIEANEKDARPALTCQPADRVAVLNLASDKNPGGGWLHGAAAQEEALCFRSSLTLSLHQHYYPWTPRMGLYTHDVVIIREAIDAGHDLLQSPPAELPVVSVISVAGLRSPPLSEDRQAFQSTADRELTKDKMRLILRIAAREKHRHLVLGAIGCGAFANPPRDVARCWLEVLEEAEFAGGWWKTLWFAVYDSRNEGNFAIFQQVLDGKVV</sequence>
<evidence type="ECO:0000256" key="1">
    <source>
        <dbReference type="SAM" id="MobiDB-lite"/>
    </source>
</evidence>
<dbReference type="STRING" id="196109.A0A136IKU9"/>
<gene>
    <name evidence="3" type="ORF">Micbo1qcDRAFT_127828</name>
</gene>
<evidence type="ECO:0000313" key="3">
    <source>
        <dbReference type="EMBL" id="KXJ85545.1"/>
    </source>
</evidence>
<dbReference type="InterPro" id="IPR019261">
    <property type="entry name" value="PARG_cat_microbial"/>
</dbReference>
<dbReference type="PANTHER" id="PTHR35596:SF1">
    <property type="entry name" value="MICROBIAL-TYPE PARG CATALYTIC DOMAIN-CONTAINING PROTEIN"/>
    <property type="match status" value="1"/>
</dbReference>
<name>A0A136IKU9_9PEZI</name>
<dbReference type="OrthoDB" id="9985428at2759"/>
<protein>
    <recommendedName>
        <fullName evidence="2">Microbial-type PARG catalytic domain-containing protein</fullName>
    </recommendedName>
</protein>
<keyword evidence="4" id="KW-1185">Reference proteome</keyword>
<dbReference type="PIRSF" id="PIRSF014899">
    <property type="entry name" value="UCP014899"/>
    <property type="match status" value="1"/>
</dbReference>
<dbReference type="AlphaFoldDB" id="A0A136IKU9"/>
<feature type="domain" description="Microbial-type PARG catalytic" evidence="2">
    <location>
        <begin position="78"/>
        <end position="179"/>
    </location>
</feature>
<evidence type="ECO:0000259" key="2">
    <source>
        <dbReference type="Pfam" id="PF10021"/>
    </source>
</evidence>
<dbReference type="PANTHER" id="PTHR35596">
    <property type="entry name" value="DUF2263 DOMAIN-CONTAINING PROTEIN"/>
    <property type="match status" value="1"/>
</dbReference>
<dbReference type="NCBIfam" id="TIGR02452">
    <property type="entry name" value="TIGR02452 family protein"/>
    <property type="match status" value="1"/>
</dbReference>
<feature type="region of interest" description="Disordered" evidence="1">
    <location>
        <begin position="10"/>
        <end position="31"/>
    </location>
</feature>
<dbReference type="SUPFAM" id="SSF52949">
    <property type="entry name" value="Macro domain-like"/>
    <property type="match status" value="1"/>
</dbReference>
<dbReference type="InParanoid" id="A0A136IKU9"/>
<accession>A0A136IKU9</accession>
<organism evidence="3 4">
    <name type="scientific">Microdochium bolleyi</name>
    <dbReference type="NCBI Taxonomy" id="196109"/>
    <lineage>
        <taxon>Eukaryota</taxon>
        <taxon>Fungi</taxon>
        <taxon>Dikarya</taxon>
        <taxon>Ascomycota</taxon>
        <taxon>Pezizomycotina</taxon>
        <taxon>Sordariomycetes</taxon>
        <taxon>Xylariomycetidae</taxon>
        <taxon>Xylariales</taxon>
        <taxon>Microdochiaceae</taxon>
        <taxon>Microdochium</taxon>
    </lineage>
</organism>